<dbReference type="Proteomes" id="UP000662931">
    <property type="component" value="Chromosome 1"/>
</dbReference>
<dbReference type="SUPFAM" id="SSF54001">
    <property type="entry name" value="Cysteine proteinases"/>
    <property type="match status" value="1"/>
</dbReference>
<evidence type="ECO:0000313" key="8">
    <source>
        <dbReference type="Proteomes" id="UP000662931"/>
    </source>
</evidence>
<dbReference type="InterPro" id="IPR003653">
    <property type="entry name" value="Peptidase_C48_C"/>
</dbReference>
<dbReference type="InterPro" id="IPR038765">
    <property type="entry name" value="Papain-like_cys_pep_sf"/>
</dbReference>
<evidence type="ECO:0000256" key="2">
    <source>
        <dbReference type="ARBA" id="ARBA00022670"/>
    </source>
</evidence>
<evidence type="ECO:0000256" key="3">
    <source>
        <dbReference type="ARBA" id="ARBA00022801"/>
    </source>
</evidence>
<name>A0A875S490_EENNA</name>
<proteinExistence type="inferred from homology"/>
<dbReference type="PROSITE" id="PS50600">
    <property type="entry name" value="ULP_PROTEASE"/>
    <property type="match status" value="1"/>
</dbReference>
<reference evidence="7" key="1">
    <citation type="submission" date="2020-10" db="EMBL/GenBank/DDBJ databases">
        <authorList>
            <person name="Roach M.J.R."/>
        </authorList>
    </citation>
    <scope>NUCLEOTIDE SEQUENCE</scope>
    <source>
        <strain evidence="7">CBS 1945</strain>
    </source>
</reference>
<dbReference type="GO" id="GO:0060255">
    <property type="term" value="P:regulation of macromolecule metabolic process"/>
    <property type="evidence" value="ECO:0007669"/>
    <property type="project" value="UniProtKB-ARBA"/>
</dbReference>
<evidence type="ECO:0000256" key="5">
    <source>
        <dbReference type="SAM" id="MobiDB-lite"/>
    </source>
</evidence>
<sequence>MQSAPSASHQDLHKNYDYNNLPSFGRDKSKRAKVLPRQPHIINETALLMRSPDHTEQSEALPFIPRDRILPDSLLESAIADAKSQRTIPSSSSATTSSFSHHRTLFSKRINGMFKSFSESFDESEADLKRRLLNEKKKGDGTEVNSADSLEPEIDFMNFLKFMWLTISGLSRKVYAWFLFILTMVSVKLLNVVERIPNPESSTNNENYMSLQDDALDAFQSTPVTERMKKESNIDDPKMPQKISRLVDAIRKDEPKNTSAEQYGTFFYKNKENKQNQPDLEAMFLKSNFSTQQSKCQPLKYQDQDSQLISRASSIKNDLSRLFKMSDRCDRSDNHLKPSFTRSTARFQDMEWLRDDDDDYLNNLESTKLFKEYQKIMEERIKMQQLLRLSKMKEDAKVKPLSSHQMSQVNQWWSDPYSTAKITTKFNISITTKDILTLADRKWLNDNVIDFYMNLINERAKRDSSLPSVHVFSTYFYTTLCEKGYQGVKKWAKRAGADVTKVDYVFVPVNIHQSHWALGLINNKEKVFQYFDSLFGTGNDVLYKLEDYMTEETRRVYGDSTSDIDYSKYEYNAATKCPTQENGFDCGVFTCTTADYISREVPLLYSQADMPMLRRRMAYEIGTGMLLDH</sequence>
<keyword evidence="3" id="KW-0378">Hydrolase</keyword>
<accession>A0A875S490</accession>
<gene>
    <name evidence="7" type="ORF">FOA43_001920</name>
</gene>
<protein>
    <recommendedName>
        <fullName evidence="6">Ubiquitin-like protease family profile domain-containing protein</fullName>
    </recommendedName>
</protein>
<evidence type="ECO:0000259" key="6">
    <source>
        <dbReference type="PROSITE" id="PS50600"/>
    </source>
</evidence>
<feature type="region of interest" description="Disordered" evidence="5">
    <location>
        <begin position="1"/>
        <end position="33"/>
    </location>
</feature>
<dbReference type="GO" id="GO:0080090">
    <property type="term" value="P:regulation of primary metabolic process"/>
    <property type="evidence" value="ECO:0007669"/>
    <property type="project" value="UniProtKB-ARBA"/>
</dbReference>
<dbReference type="GO" id="GO:0016926">
    <property type="term" value="P:protein desumoylation"/>
    <property type="evidence" value="ECO:0007669"/>
    <property type="project" value="TreeGrafter"/>
</dbReference>
<dbReference type="RefSeq" id="XP_038778154.1">
    <property type="nucleotide sequence ID" value="XM_038922226.1"/>
</dbReference>
<dbReference type="Gene3D" id="3.40.395.10">
    <property type="entry name" value="Adenoviral Proteinase, Chain A"/>
    <property type="match status" value="1"/>
</dbReference>
<keyword evidence="2" id="KW-0645">Protease</keyword>
<dbReference type="FunFam" id="3.40.395.10:FF:000001">
    <property type="entry name" value="Sentrin-specific protease 1"/>
    <property type="match status" value="1"/>
</dbReference>
<dbReference type="GO" id="GO:0016929">
    <property type="term" value="F:deSUMOylase activity"/>
    <property type="evidence" value="ECO:0007669"/>
    <property type="project" value="TreeGrafter"/>
</dbReference>
<comment type="similarity">
    <text evidence="1">Belongs to the peptidase C48 family.</text>
</comment>
<evidence type="ECO:0000313" key="7">
    <source>
        <dbReference type="EMBL" id="QPG74589.1"/>
    </source>
</evidence>
<dbReference type="PANTHER" id="PTHR12606">
    <property type="entry name" value="SENTRIN/SUMO-SPECIFIC PROTEASE"/>
    <property type="match status" value="1"/>
</dbReference>
<dbReference type="GO" id="GO:0006508">
    <property type="term" value="P:proteolysis"/>
    <property type="evidence" value="ECO:0007669"/>
    <property type="project" value="UniProtKB-KW"/>
</dbReference>
<dbReference type="Pfam" id="PF02902">
    <property type="entry name" value="Peptidase_C48"/>
    <property type="match status" value="1"/>
</dbReference>
<organism evidence="7 8">
    <name type="scientific">Eeniella nana</name>
    <name type="common">Yeast</name>
    <name type="synonym">Brettanomyces nanus</name>
    <dbReference type="NCBI Taxonomy" id="13502"/>
    <lineage>
        <taxon>Eukaryota</taxon>
        <taxon>Fungi</taxon>
        <taxon>Dikarya</taxon>
        <taxon>Ascomycota</taxon>
        <taxon>Saccharomycotina</taxon>
        <taxon>Pichiomycetes</taxon>
        <taxon>Pichiales</taxon>
        <taxon>Pichiaceae</taxon>
        <taxon>Brettanomyces</taxon>
    </lineage>
</organism>
<evidence type="ECO:0000256" key="4">
    <source>
        <dbReference type="ARBA" id="ARBA00022807"/>
    </source>
</evidence>
<dbReference type="EMBL" id="CP064812">
    <property type="protein sequence ID" value="QPG74589.1"/>
    <property type="molecule type" value="Genomic_DNA"/>
</dbReference>
<dbReference type="KEGG" id="bnn:FOA43_001920"/>
<dbReference type="OrthoDB" id="1939479at2759"/>
<dbReference type="AlphaFoldDB" id="A0A875S490"/>
<evidence type="ECO:0000256" key="1">
    <source>
        <dbReference type="ARBA" id="ARBA00005234"/>
    </source>
</evidence>
<dbReference type="GeneID" id="62195321"/>
<dbReference type="PANTHER" id="PTHR12606:SF141">
    <property type="entry name" value="GH15225P-RELATED"/>
    <property type="match status" value="1"/>
</dbReference>
<feature type="domain" description="Ubiquitin-like protease family profile" evidence="6">
    <location>
        <begin position="428"/>
        <end position="597"/>
    </location>
</feature>
<keyword evidence="8" id="KW-1185">Reference proteome</keyword>
<keyword evidence="4" id="KW-0788">Thiol protease</keyword>
<dbReference type="GO" id="GO:0005634">
    <property type="term" value="C:nucleus"/>
    <property type="evidence" value="ECO:0007669"/>
    <property type="project" value="TreeGrafter"/>
</dbReference>